<evidence type="ECO:0000313" key="9">
    <source>
        <dbReference type="Proteomes" id="UP001623591"/>
    </source>
</evidence>
<dbReference type="RefSeq" id="WP_406769245.1">
    <property type="nucleotide sequence ID" value="NZ_JBJHZZ010000003.1"/>
</dbReference>
<feature type="domain" description="Flagellar assembly protein FliH/Type III secretion system HrpE" evidence="7">
    <location>
        <begin position="125"/>
        <end position="237"/>
    </location>
</feature>
<protein>
    <submittedName>
        <fullName evidence="8">FliH/SctL family protein</fullName>
    </submittedName>
</protein>
<evidence type="ECO:0000256" key="1">
    <source>
        <dbReference type="ARBA" id="ARBA00003041"/>
    </source>
</evidence>
<organism evidence="8 9">
    <name type="scientific">Candidatus Clostridium stratigraminis</name>
    <dbReference type="NCBI Taxonomy" id="3381661"/>
    <lineage>
        <taxon>Bacteria</taxon>
        <taxon>Bacillati</taxon>
        <taxon>Bacillota</taxon>
        <taxon>Clostridia</taxon>
        <taxon>Eubacteriales</taxon>
        <taxon>Clostridiaceae</taxon>
        <taxon>Clostridium</taxon>
    </lineage>
</organism>
<keyword evidence="9" id="KW-1185">Reference proteome</keyword>
<proteinExistence type="inferred from homology"/>
<accession>A0ABW8T2M3</accession>
<evidence type="ECO:0000259" key="7">
    <source>
        <dbReference type="Pfam" id="PF02108"/>
    </source>
</evidence>
<sequence length="256" mass="29121">MQLSYRIIKNNSVKDDGLREIVTNLEKPQITSYPEDNGSTCNMESYNNLVSTILENARRQKEQILAKAYEDAAMIEDNAIKEAEKLKKTAYENGYEEGKEQGFNLAYKEALSEAEIKKNSIIASAEEMLFNAKVEYENYLEDKKSELIDLIVCAAEAVLKYEIKDKSSINKMIFDALEASKNANNYIIRCNEMYISELKEQVENWKDKLGYHGDIFVVKDNTIEAGNAIINKGNGKLVVGINYALQRIKELLEGKE</sequence>
<evidence type="ECO:0000256" key="4">
    <source>
        <dbReference type="ARBA" id="ARBA00022795"/>
    </source>
</evidence>
<dbReference type="InterPro" id="IPR018035">
    <property type="entry name" value="Flagellar_FliH/T3SS_HrpE"/>
</dbReference>
<comment type="function">
    <text evidence="1">Needed for flagellar regrowth and assembly.</text>
</comment>
<keyword evidence="6" id="KW-1006">Bacterial flagellum protein export</keyword>
<keyword evidence="4" id="KW-1005">Bacterial flagellum biogenesis</keyword>
<evidence type="ECO:0000256" key="3">
    <source>
        <dbReference type="ARBA" id="ARBA00022448"/>
    </source>
</evidence>
<gene>
    <name evidence="8" type="ORF">ACJDUG_07330</name>
</gene>
<dbReference type="EMBL" id="JBJHZZ010000003">
    <property type="protein sequence ID" value="MFL0246778.1"/>
    <property type="molecule type" value="Genomic_DNA"/>
</dbReference>
<comment type="similarity">
    <text evidence="2">Belongs to the FliH family.</text>
</comment>
<dbReference type="PANTHER" id="PTHR34982:SF1">
    <property type="entry name" value="FLAGELLAR ASSEMBLY PROTEIN FLIH"/>
    <property type="match status" value="1"/>
</dbReference>
<reference evidence="8 9" key="1">
    <citation type="submission" date="2024-11" db="EMBL/GenBank/DDBJ databases">
        <authorList>
            <person name="Heng Y.C."/>
            <person name="Lim A.C.H."/>
            <person name="Lee J.K.Y."/>
            <person name="Kittelmann S."/>
        </authorList>
    </citation>
    <scope>NUCLEOTIDE SEQUENCE [LARGE SCALE GENOMIC DNA]</scope>
    <source>
        <strain evidence="8 9">WILCCON 0185</strain>
    </source>
</reference>
<keyword evidence="3" id="KW-0813">Transport</keyword>
<dbReference type="InterPro" id="IPR051472">
    <property type="entry name" value="T3SS_Stator/FliH"/>
</dbReference>
<keyword evidence="5" id="KW-0653">Protein transport</keyword>
<dbReference type="PANTHER" id="PTHR34982">
    <property type="entry name" value="YOP PROTEINS TRANSLOCATION PROTEIN L"/>
    <property type="match status" value="1"/>
</dbReference>
<dbReference type="Pfam" id="PF02108">
    <property type="entry name" value="FliH"/>
    <property type="match status" value="1"/>
</dbReference>
<evidence type="ECO:0000256" key="5">
    <source>
        <dbReference type="ARBA" id="ARBA00022927"/>
    </source>
</evidence>
<dbReference type="Proteomes" id="UP001623591">
    <property type="component" value="Unassembled WGS sequence"/>
</dbReference>
<evidence type="ECO:0000256" key="6">
    <source>
        <dbReference type="ARBA" id="ARBA00023225"/>
    </source>
</evidence>
<comment type="caution">
    <text evidence="8">The sequence shown here is derived from an EMBL/GenBank/DDBJ whole genome shotgun (WGS) entry which is preliminary data.</text>
</comment>
<name>A0ABW8T2M3_9CLOT</name>
<evidence type="ECO:0000256" key="2">
    <source>
        <dbReference type="ARBA" id="ARBA00006602"/>
    </source>
</evidence>
<evidence type="ECO:0000313" key="8">
    <source>
        <dbReference type="EMBL" id="MFL0246778.1"/>
    </source>
</evidence>